<protein>
    <submittedName>
        <fullName evidence="2">DUF4365 domain-containing protein</fullName>
    </submittedName>
</protein>
<dbReference type="InterPro" id="IPR025375">
    <property type="entry name" value="DUF4365"/>
</dbReference>
<dbReference type="EMBL" id="WMQE01000026">
    <property type="protein sequence ID" value="MTK21929.1"/>
    <property type="molecule type" value="Genomic_DNA"/>
</dbReference>
<gene>
    <name evidence="2" type="ORF">GMA92_10930</name>
</gene>
<evidence type="ECO:0000313" key="3">
    <source>
        <dbReference type="Proteomes" id="UP000487649"/>
    </source>
</evidence>
<name>A0A9X5AQ00_9FIRM</name>
<sequence length="169" mass="19631">MIPVEHIKERISFAYVMVLAAKSGMIISKSEQDFGIDGTIRGVKNRRGRYVESGFGFDFQLKSTENVEYTDDGYIKYDLLAKNYNDLVDPHVMFPRILILYELPKNKDEWVVYEKDQTVIKKCAWWYSLKGLKESENESTVRIKIPVNQMLTPEKIVELIKKIEGGEDI</sequence>
<organism evidence="2 3">
    <name type="scientific">Turicibacter sanguinis</name>
    <dbReference type="NCBI Taxonomy" id="154288"/>
    <lineage>
        <taxon>Bacteria</taxon>
        <taxon>Bacillati</taxon>
        <taxon>Bacillota</taxon>
        <taxon>Erysipelotrichia</taxon>
        <taxon>Erysipelotrichales</taxon>
        <taxon>Turicibacteraceae</taxon>
        <taxon>Turicibacter</taxon>
    </lineage>
</organism>
<dbReference type="Pfam" id="PF14280">
    <property type="entry name" value="DUF4365"/>
    <property type="match status" value="1"/>
</dbReference>
<reference evidence="2 3" key="1">
    <citation type="journal article" date="2019" name="Nat. Med.">
        <title>A library of human gut bacterial isolates paired with longitudinal multiomics data enables mechanistic microbiome research.</title>
        <authorList>
            <person name="Poyet M."/>
            <person name="Groussin M."/>
            <person name="Gibbons S.M."/>
            <person name="Avila-Pacheco J."/>
            <person name="Jiang X."/>
            <person name="Kearney S.M."/>
            <person name="Perrotta A.R."/>
            <person name="Berdy B."/>
            <person name="Zhao S."/>
            <person name="Lieberman T.D."/>
            <person name="Swanson P.K."/>
            <person name="Smith M."/>
            <person name="Roesemann S."/>
            <person name="Alexander J.E."/>
            <person name="Rich S.A."/>
            <person name="Livny J."/>
            <person name="Vlamakis H."/>
            <person name="Clish C."/>
            <person name="Bullock K."/>
            <person name="Deik A."/>
            <person name="Scott J."/>
            <person name="Pierce K.A."/>
            <person name="Xavier R.J."/>
            <person name="Alm E.J."/>
        </authorList>
    </citation>
    <scope>NUCLEOTIDE SEQUENCE [LARGE SCALE GENOMIC DNA]</scope>
    <source>
        <strain evidence="2 3">BIOML-A198</strain>
    </source>
</reference>
<accession>A0A9X5AQ00</accession>
<dbReference type="Proteomes" id="UP000487649">
    <property type="component" value="Unassembled WGS sequence"/>
</dbReference>
<proteinExistence type="predicted"/>
<dbReference type="AlphaFoldDB" id="A0A9X5AQ00"/>
<evidence type="ECO:0000313" key="2">
    <source>
        <dbReference type="EMBL" id="MTK21929.1"/>
    </source>
</evidence>
<feature type="domain" description="DUF4365" evidence="1">
    <location>
        <begin position="9"/>
        <end position="162"/>
    </location>
</feature>
<comment type="caution">
    <text evidence="2">The sequence shown here is derived from an EMBL/GenBank/DDBJ whole genome shotgun (WGS) entry which is preliminary data.</text>
</comment>
<evidence type="ECO:0000259" key="1">
    <source>
        <dbReference type="Pfam" id="PF14280"/>
    </source>
</evidence>